<reference evidence="3" key="2">
    <citation type="submission" date="2025-08" db="UniProtKB">
        <authorList>
            <consortium name="RefSeq"/>
        </authorList>
    </citation>
    <scope>IDENTIFICATION</scope>
    <source>
        <tissue evidence="3">Leaf</tissue>
    </source>
</reference>
<feature type="domain" description="Zinc knuckle CX2CX4HX4C" evidence="1">
    <location>
        <begin position="83"/>
        <end position="131"/>
    </location>
</feature>
<dbReference type="GeneID" id="104715322"/>
<dbReference type="PANTHER" id="PTHR31286:SF162">
    <property type="entry name" value="DUF4283 DOMAIN-CONTAINING PROTEIN-RELATED"/>
    <property type="match status" value="1"/>
</dbReference>
<dbReference type="PANTHER" id="PTHR31286">
    <property type="entry name" value="GLYCINE-RICH CELL WALL STRUCTURAL PROTEIN 1.8-LIKE"/>
    <property type="match status" value="1"/>
</dbReference>
<dbReference type="RefSeq" id="XP_010431039.1">
    <property type="nucleotide sequence ID" value="XM_010432737.1"/>
</dbReference>
<organism evidence="2 3">
    <name type="scientific">Camelina sativa</name>
    <name type="common">False flax</name>
    <name type="synonym">Myagrum sativum</name>
    <dbReference type="NCBI Taxonomy" id="90675"/>
    <lineage>
        <taxon>Eukaryota</taxon>
        <taxon>Viridiplantae</taxon>
        <taxon>Streptophyta</taxon>
        <taxon>Embryophyta</taxon>
        <taxon>Tracheophyta</taxon>
        <taxon>Spermatophyta</taxon>
        <taxon>Magnoliopsida</taxon>
        <taxon>eudicotyledons</taxon>
        <taxon>Gunneridae</taxon>
        <taxon>Pentapetalae</taxon>
        <taxon>rosids</taxon>
        <taxon>malvids</taxon>
        <taxon>Brassicales</taxon>
        <taxon>Brassicaceae</taxon>
        <taxon>Camelineae</taxon>
        <taxon>Camelina</taxon>
    </lineage>
</organism>
<name>A0ABM0TTB5_CAMSA</name>
<dbReference type="InterPro" id="IPR040256">
    <property type="entry name" value="At4g02000-like"/>
</dbReference>
<reference evidence="2" key="1">
    <citation type="journal article" date="2014" name="Nat. Commun.">
        <title>The emerging biofuel crop Camelina sativa retains a highly undifferentiated hexaploid genome structure.</title>
        <authorList>
            <person name="Kagale S."/>
            <person name="Koh C."/>
            <person name="Nixon J."/>
            <person name="Bollina V."/>
            <person name="Clarke W.E."/>
            <person name="Tuteja R."/>
            <person name="Spillane C."/>
            <person name="Robinson S.J."/>
            <person name="Links M.G."/>
            <person name="Clarke C."/>
            <person name="Higgins E.E."/>
            <person name="Huebert T."/>
            <person name="Sharpe A.G."/>
            <person name="Parkin I.A."/>
        </authorList>
    </citation>
    <scope>NUCLEOTIDE SEQUENCE [LARGE SCALE GENOMIC DNA]</scope>
    <source>
        <strain evidence="2">cv. DH55</strain>
    </source>
</reference>
<accession>A0ABM0TTB5</accession>
<dbReference type="Proteomes" id="UP000694864">
    <property type="component" value="Chromosome 9"/>
</dbReference>
<evidence type="ECO:0000259" key="1">
    <source>
        <dbReference type="Pfam" id="PF14392"/>
    </source>
</evidence>
<proteinExistence type="predicted"/>
<dbReference type="InterPro" id="IPR025836">
    <property type="entry name" value="Zn_knuckle_CX2CX4HX4C"/>
</dbReference>
<evidence type="ECO:0000313" key="2">
    <source>
        <dbReference type="Proteomes" id="UP000694864"/>
    </source>
</evidence>
<evidence type="ECO:0000313" key="3">
    <source>
        <dbReference type="RefSeq" id="XP_010431039.1"/>
    </source>
</evidence>
<gene>
    <name evidence="3" type="primary">LOC104715322</name>
</gene>
<sequence length="164" mass="19129">MVLDTGAWTFIDWSVTLERWVEKPPADYLKILPIWIRLWNIPVNFNTADKIKEIARHIGQVTHVAFDPMKPQSQGYVRVRILFDVTRPLKNFHELQLPSGEIIRTGIEYERIRRRCSQCDRLTHDRERCPFNPSNRQIVATGGVKSTPTVPQQLIPRISKDDLT</sequence>
<dbReference type="Pfam" id="PF14392">
    <property type="entry name" value="zf-CCHC_4"/>
    <property type="match status" value="1"/>
</dbReference>
<protein>
    <submittedName>
        <fullName evidence="3">Uncharacterized protein At4g02000-like</fullName>
    </submittedName>
</protein>
<keyword evidence="2" id="KW-1185">Reference proteome</keyword>